<gene>
    <name evidence="5" type="ORF">PACLA_8A043735</name>
</gene>
<evidence type="ECO:0000313" key="6">
    <source>
        <dbReference type="Proteomes" id="UP001152795"/>
    </source>
</evidence>
<evidence type="ECO:0000256" key="1">
    <source>
        <dbReference type="ARBA" id="ARBA00004613"/>
    </source>
</evidence>
<dbReference type="Pfam" id="PF14704">
    <property type="entry name" value="DERM"/>
    <property type="match status" value="1"/>
</dbReference>
<comment type="subcellular location">
    <subcellularLocation>
        <location evidence="1">Secreted</location>
    </subcellularLocation>
</comment>
<dbReference type="OrthoDB" id="5979326at2759"/>
<protein>
    <submittedName>
        <fullName evidence="5">Uncharacterized protein</fullName>
    </submittedName>
</protein>
<comment type="caution">
    <text evidence="5">The sequence shown here is derived from an EMBL/GenBank/DDBJ whole genome shotgun (WGS) entry which is preliminary data.</text>
</comment>
<dbReference type="EMBL" id="CACRXK020006071">
    <property type="protein sequence ID" value="CAB4008263.1"/>
    <property type="molecule type" value="Genomic_DNA"/>
</dbReference>
<evidence type="ECO:0000313" key="5">
    <source>
        <dbReference type="EMBL" id="CAB4008263.1"/>
    </source>
</evidence>
<dbReference type="GO" id="GO:0005615">
    <property type="term" value="C:extracellular space"/>
    <property type="evidence" value="ECO:0007669"/>
    <property type="project" value="TreeGrafter"/>
</dbReference>
<evidence type="ECO:0000256" key="2">
    <source>
        <dbReference type="ARBA" id="ARBA00008712"/>
    </source>
</evidence>
<sequence>CTIMMKVVLATLFLLIHIICIKAGTNFDAKWTRTCSKGYSISRVSSLHSNRHEDRSWSFRCRHNSKITSSCKWSGWVNWFDREILYQCRNGVIAGWHSYHSNRHEDRRFQFKCCRTKKNCVRNCVWTGYVNNWDAYINYGVPRGYFLTGTKSYHHNGHEDRRWRFLICKLG</sequence>
<organism evidence="5 6">
    <name type="scientific">Paramuricea clavata</name>
    <name type="common">Red gorgonian</name>
    <name type="synonym">Violescent sea-whip</name>
    <dbReference type="NCBI Taxonomy" id="317549"/>
    <lineage>
        <taxon>Eukaryota</taxon>
        <taxon>Metazoa</taxon>
        <taxon>Cnidaria</taxon>
        <taxon>Anthozoa</taxon>
        <taxon>Octocorallia</taxon>
        <taxon>Malacalcyonacea</taxon>
        <taxon>Plexauridae</taxon>
        <taxon>Paramuricea</taxon>
    </lineage>
</organism>
<name>A0A7D9IFE7_PARCT</name>
<dbReference type="Proteomes" id="UP001152795">
    <property type="component" value="Unassembled WGS sequence"/>
</dbReference>
<dbReference type="GO" id="GO:0030199">
    <property type="term" value="P:collagen fibril organization"/>
    <property type="evidence" value="ECO:0007669"/>
    <property type="project" value="TreeGrafter"/>
</dbReference>
<keyword evidence="6" id="KW-1185">Reference proteome</keyword>
<dbReference type="PANTHER" id="PTHR15040">
    <property type="entry name" value="DERMATOPONTIN-RELATED"/>
    <property type="match status" value="1"/>
</dbReference>
<accession>A0A7D9IFE7</accession>
<reference evidence="5" key="1">
    <citation type="submission" date="2020-04" db="EMBL/GenBank/DDBJ databases">
        <authorList>
            <person name="Alioto T."/>
            <person name="Alioto T."/>
            <person name="Gomez Garrido J."/>
        </authorList>
    </citation>
    <scope>NUCLEOTIDE SEQUENCE</scope>
    <source>
        <strain evidence="5">A484AB</strain>
    </source>
</reference>
<dbReference type="AlphaFoldDB" id="A0A7D9IFE7"/>
<keyword evidence="3" id="KW-0964">Secreted</keyword>
<evidence type="ECO:0000256" key="4">
    <source>
        <dbReference type="ARBA" id="ARBA00023157"/>
    </source>
</evidence>
<dbReference type="PANTHER" id="PTHR15040:SF3">
    <property type="entry name" value="SI:DKEY-14D8.6-RELATED"/>
    <property type="match status" value="1"/>
</dbReference>
<evidence type="ECO:0000256" key="3">
    <source>
        <dbReference type="ARBA" id="ARBA00022525"/>
    </source>
</evidence>
<keyword evidence="4" id="KW-1015">Disulfide bond</keyword>
<dbReference type="InterPro" id="IPR026645">
    <property type="entry name" value="Dermatopontin"/>
</dbReference>
<proteinExistence type="inferred from homology"/>
<dbReference type="GO" id="GO:0031012">
    <property type="term" value="C:extracellular matrix"/>
    <property type="evidence" value="ECO:0007669"/>
    <property type="project" value="TreeGrafter"/>
</dbReference>
<comment type="similarity">
    <text evidence="2">Belongs to the dermatopontin family.</text>
</comment>
<feature type="non-terminal residue" evidence="5">
    <location>
        <position position="171"/>
    </location>
</feature>